<protein>
    <recommendedName>
        <fullName evidence="4">Acyltransferase</fullName>
    </recommendedName>
</protein>
<evidence type="ECO:0008006" key="4">
    <source>
        <dbReference type="Google" id="ProtNLM"/>
    </source>
</evidence>
<reference evidence="2 3" key="1">
    <citation type="submission" date="2019-10" db="EMBL/GenBank/DDBJ databases">
        <title>Genomic and transcriptomic insights into the perfect genentic adaptation of a filamentous nitrogen-fixing cyanobacterium to rice fields.</title>
        <authorList>
            <person name="Chen Z."/>
        </authorList>
    </citation>
    <scope>NUCLEOTIDE SEQUENCE [LARGE SCALE GENOMIC DNA]</scope>
    <source>
        <strain evidence="2">CCNUC1</strain>
    </source>
</reference>
<proteinExistence type="predicted"/>
<organism evidence="2 3">
    <name type="scientific">Nostoc sphaeroides CCNUC1</name>
    <dbReference type="NCBI Taxonomy" id="2653204"/>
    <lineage>
        <taxon>Bacteria</taxon>
        <taxon>Bacillati</taxon>
        <taxon>Cyanobacteriota</taxon>
        <taxon>Cyanophyceae</taxon>
        <taxon>Nostocales</taxon>
        <taxon>Nostocaceae</taxon>
        <taxon>Nostoc</taxon>
    </lineage>
</organism>
<accession>A0A5P8W6M8</accession>
<gene>
    <name evidence="2" type="ORF">GXM_05882</name>
</gene>
<evidence type="ECO:0000313" key="2">
    <source>
        <dbReference type="EMBL" id="QFS48388.1"/>
    </source>
</evidence>
<keyword evidence="1" id="KW-0472">Membrane</keyword>
<sequence length="65" mass="7276">MGAAAYPFFLLHQTVLVAIYFYVLQLDLGIAAKFLMISTATVLVTNALYEIFIKRLNKESDFSLG</sequence>
<feature type="transmembrane region" description="Helical" evidence="1">
    <location>
        <begin position="7"/>
        <end position="24"/>
    </location>
</feature>
<keyword evidence="1" id="KW-1133">Transmembrane helix</keyword>
<dbReference type="AlphaFoldDB" id="A0A5P8W6M8"/>
<evidence type="ECO:0000256" key="1">
    <source>
        <dbReference type="SAM" id="Phobius"/>
    </source>
</evidence>
<feature type="transmembrane region" description="Helical" evidence="1">
    <location>
        <begin position="30"/>
        <end position="49"/>
    </location>
</feature>
<evidence type="ECO:0000313" key="3">
    <source>
        <dbReference type="Proteomes" id="UP000326678"/>
    </source>
</evidence>
<dbReference type="Proteomes" id="UP000326678">
    <property type="component" value="Chromosome Gxm1"/>
</dbReference>
<name>A0A5P8W6M8_9NOSO</name>
<keyword evidence="3" id="KW-1185">Reference proteome</keyword>
<dbReference type="EMBL" id="CP045226">
    <property type="protein sequence ID" value="QFS48388.1"/>
    <property type="molecule type" value="Genomic_DNA"/>
</dbReference>
<dbReference type="KEGG" id="nsh:GXM_05882"/>
<dbReference type="RefSeq" id="WP_152590187.1">
    <property type="nucleotide sequence ID" value="NZ_CP045226.1"/>
</dbReference>
<keyword evidence="1" id="KW-0812">Transmembrane</keyword>